<protein>
    <submittedName>
        <fullName evidence="1">Uncharacterized protein</fullName>
    </submittedName>
</protein>
<gene>
    <name evidence="1" type="ORF">B0I36DRAFT_349948</name>
</gene>
<name>A0A9P9BSM5_9PEZI</name>
<organism evidence="1 2">
    <name type="scientific">Microdochium trichocladiopsis</name>
    <dbReference type="NCBI Taxonomy" id="1682393"/>
    <lineage>
        <taxon>Eukaryota</taxon>
        <taxon>Fungi</taxon>
        <taxon>Dikarya</taxon>
        <taxon>Ascomycota</taxon>
        <taxon>Pezizomycotina</taxon>
        <taxon>Sordariomycetes</taxon>
        <taxon>Xylariomycetidae</taxon>
        <taxon>Xylariales</taxon>
        <taxon>Microdochiaceae</taxon>
        <taxon>Microdochium</taxon>
    </lineage>
</organism>
<dbReference type="RefSeq" id="XP_046011279.1">
    <property type="nucleotide sequence ID" value="XM_046156848.1"/>
</dbReference>
<proteinExistence type="predicted"/>
<dbReference type="GeneID" id="70186394"/>
<evidence type="ECO:0000313" key="2">
    <source>
        <dbReference type="Proteomes" id="UP000756346"/>
    </source>
</evidence>
<sequence length="144" mass="16583">MHGMTKSAIKPWNLPLSASDFAKLEAGFWPSEMDDQWIFTPAGPDDETRRRHVLPSGEADPVERLVVHVLRFWTRIEYFQLHLVRSGADGDSARIEAITWDRTFGRDLDVSERMAKMHVVLATREVLGCELEAVPPFDWEEAYR</sequence>
<dbReference type="OrthoDB" id="4521980at2759"/>
<accession>A0A9P9BSM5</accession>
<dbReference type="AlphaFoldDB" id="A0A9P9BSM5"/>
<evidence type="ECO:0000313" key="1">
    <source>
        <dbReference type="EMBL" id="KAH7028991.1"/>
    </source>
</evidence>
<keyword evidence="2" id="KW-1185">Reference proteome</keyword>
<comment type="caution">
    <text evidence="1">The sequence shown here is derived from an EMBL/GenBank/DDBJ whole genome shotgun (WGS) entry which is preliminary data.</text>
</comment>
<dbReference type="Proteomes" id="UP000756346">
    <property type="component" value="Unassembled WGS sequence"/>
</dbReference>
<dbReference type="EMBL" id="JAGTJQ010000006">
    <property type="protein sequence ID" value="KAH7028991.1"/>
    <property type="molecule type" value="Genomic_DNA"/>
</dbReference>
<reference evidence="1" key="1">
    <citation type="journal article" date="2021" name="Nat. Commun.">
        <title>Genetic determinants of endophytism in the Arabidopsis root mycobiome.</title>
        <authorList>
            <person name="Mesny F."/>
            <person name="Miyauchi S."/>
            <person name="Thiergart T."/>
            <person name="Pickel B."/>
            <person name="Atanasova L."/>
            <person name="Karlsson M."/>
            <person name="Huettel B."/>
            <person name="Barry K.W."/>
            <person name="Haridas S."/>
            <person name="Chen C."/>
            <person name="Bauer D."/>
            <person name="Andreopoulos W."/>
            <person name="Pangilinan J."/>
            <person name="LaButti K."/>
            <person name="Riley R."/>
            <person name="Lipzen A."/>
            <person name="Clum A."/>
            <person name="Drula E."/>
            <person name="Henrissat B."/>
            <person name="Kohler A."/>
            <person name="Grigoriev I.V."/>
            <person name="Martin F.M."/>
            <person name="Hacquard S."/>
        </authorList>
    </citation>
    <scope>NUCLEOTIDE SEQUENCE</scope>
    <source>
        <strain evidence="1">MPI-CAGE-CH-0230</strain>
    </source>
</reference>